<keyword evidence="3" id="KW-1185">Reference proteome</keyword>
<comment type="caution">
    <text evidence="2">The sequence shown here is derived from an EMBL/GenBank/DDBJ whole genome shotgun (WGS) entry which is preliminary data.</text>
</comment>
<sequence length="122" mass="12595">MLMVALAAGAAGCGPLSRTHRDPGNSHEVATGAPSGRADAEITIAGGRVHPPPGWLEVAKGRQVSITVTSDVADEVHVHGYDLAAELRPGVPATVRFTADLTGVFQVETHGSKLVLTQLAVR</sequence>
<dbReference type="SUPFAM" id="SSF49503">
    <property type="entry name" value="Cupredoxins"/>
    <property type="match status" value="1"/>
</dbReference>
<name>A0A7X0U2W2_9ACTN</name>
<dbReference type="AlphaFoldDB" id="A0A7X0U2W2"/>
<evidence type="ECO:0000313" key="2">
    <source>
        <dbReference type="EMBL" id="MBB6553108.1"/>
    </source>
</evidence>
<dbReference type="EMBL" id="JACHMI010000001">
    <property type="protein sequence ID" value="MBB6553108.1"/>
    <property type="molecule type" value="Genomic_DNA"/>
</dbReference>
<evidence type="ECO:0008006" key="4">
    <source>
        <dbReference type="Google" id="ProtNLM"/>
    </source>
</evidence>
<feature type="region of interest" description="Disordered" evidence="1">
    <location>
        <begin position="12"/>
        <end position="37"/>
    </location>
</feature>
<reference evidence="2 3" key="1">
    <citation type="submission" date="2020-08" db="EMBL/GenBank/DDBJ databases">
        <title>Sequencing the genomes of 1000 actinobacteria strains.</title>
        <authorList>
            <person name="Klenk H.-P."/>
        </authorList>
    </citation>
    <scope>NUCLEOTIDE SEQUENCE [LARGE SCALE GENOMIC DNA]</scope>
    <source>
        <strain evidence="2 3">DSM 43768</strain>
    </source>
</reference>
<protein>
    <recommendedName>
        <fullName evidence="4">EfeO-type cupredoxin-like domain-containing protein</fullName>
    </recommendedName>
</protein>
<accession>A0A7X0U2W2</accession>
<evidence type="ECO:0000313" key="3">
    <source>
        <dbReference type="Proteomes" id="UP000565579"/>
    </source>
</evidence>
<organism evidence="2 3">
    <name type="scientific">Nonomuraea rubra</name>
    <dbReference type="NCBI Taxonomy" id="46180"/>
    <lineage>
        <taxon>Bacteria</taxon>
        <taxon>Bacillati</taxon>
        <taxon>Actinomycetota</taxon>
        <taxon>Actinomycetes</taxon>
        <taxon>Streptosporangiales</taxon>
        <taxon>Streptosporangiaceae</taxon>
        <taxon>Nonomuraea</taxon>
    </lineage>
</organism>
<dbReference type="InterPro" id="IPR008972">
    <property type="entry name" value="Cupredoxin"/>
</dbReference>
<evidence type="ECO:0000256" key="1">
    <source>
        <dbReference type="SAM" id="MobiDB-lite"/>
    </source>
</evidence>
<proteinExistence type="predicted"/>
<gene>
    <name evidence="2" type="ORF">HD593_007903</name>
</gene>
<dbReference type="Gene3D" id="2.60.40.420">
    <property type="entry name" value="Cupredoxins - blue copper proteins"/>
    <property type="match status" value="1"/>
</dbReference>
<dbReference type="RefSeq" id="WP_221525199.1">
    <property type="nucleotide sequence ID" value="NZ_JACHMI010000001.1"/>
</dbReference>
<dbReference type="Proteomes" id="UP000565579">
    <property type="component" value="Unassembled WGS sequence"/>
</dbReference>